<dbReference type="PANTHER" id="PTHR30085:SF7">
    <property type="entry name" value="AMINO-ACID ABC TRANSPORTER-BINDING PROTEIN YHDW-RELATED"/>
    <property type="match status" value="1"/>
</dbReference>
<reference evidence="6 7" key="1">
    <citation type="submission" date="2023-11" db="EMBL/GenBank/DDBJ databases">
        <title>Arctic aerobic anoxygenic photoheterotroph Sediminicoccus rosea KRV36 adapts its photosynthesis to long days of polar summer.</title>
        <authorList>
            <person name="Tomasch J."/>
            <person name="Kopejtka K."/>
            <person name="Bily T."/>
            <person name="Gardiner A.T."/>
            <person name="Gardian Z."/>
            <person name="Shivaramu S."/>
            <person name="Koblizek M."/>
            <person name="Engelhardt F."/>
            <person name="Kaftan D."/>
        </authorList>
    </citation>
    <scope>NUCLEOTIDE SEQUENCE [LARGE SCALE GENOMIC DNA]</scope>
    <source>
        <strain evidence="6 7">R-30</strain>
    </source>
</reference>
<name>A0ABZ0PNW3_9PROT</name>
<keyword evidence="2" id="KW-0813">Transport</keyword>
<dbReference type="InterPro" id="IPR051455">
    <property type="entry name" value="Bact_solute-bind_prot3"/>
</dbReference>
<dbReference type="InterPro" id="IPR001638">
    <property type="entry name" value="Solute-binding_3/MltF_N"/>
</dbReference>
<proteinExistence type="inferred from homology"/>
<dbReference type="RefSeq" id="WP_318651376.1">
    <property type="nucleotide sequence ID" value="NZ_CP137852.1"/>
</dbReference>
<comment type="similarity">
    <text evidence="1">Belongs to the bacterial solute-binding protein 3 family.</text>
</comment>
<dbReference type="Gene3D" id="3.40.190.10">
    <property type="entry name" value="Periplasmic binding protein-like II"/>
    <property type="match status" value="2"/>
</dbReference>
<evidence type="ECO:0000256" key="4">
    <source>
        <dbReference type="SAM" id="SignalP"/>
    </source>
</evidence>
<dbReference type="CDD" id="cd13692">
    <property type="entry name" value="PBP2_BztA"/>
    <property type="match status" value="1"/>
</dbReference>
<evidence type="ECO:0000259" key="5">
    <source>
        <dbReference type="SMART" id="SM00062"/>
    </source>
</evidence>
<accession>A0ABZ0PNW3</accession>
<keyword evidence="3 4" id="KW-0732">Signal</keyword>
<dbReference type="SUPFAM" id="SSF53850">
    <property type="entry name" value="Periplasmic binding protein-like II"/>
    <property type="match status" value="1"/>
</dbReference>
<dbReference type="PANTHER" id="PTHR30085">
    <property type="entry name" value="AMINO ACID ABC TRANSPORTER PERMEASE"/>
    <property type="match status" value="1"/>
</dbReference>
<evidence type="ECO:0000256" key="2">
    <source>
        <dbReference type="ARBA" id="ARBA00022448"/>
    </source>
</evidence>
<evidence type="ECO:0000256" key="3">
    <source>
        <dbReference type="ARBA" id="ARBA00022729"/>
    </source>
</evidence>
<dbReference type="EMBL" id="CP137852">
    <property type="protein sequence ID" value="WPB87423.1"/>
    <property type="molecule type" value="Genomic_DNA"/>
</dbReference>
<evidence type="ECO:0000313" key="6">
    <source>
        <dbReference type="EMBL" id="WPB87423.1"/>
    </source>
</evidence>
<protein>
    <submittedName>
        <fullName evidence="6">Amino acid ABC transporter substrate-binding protein</fullName>
    </submittedName>
</protein>
<evidence type="ECO:0000313" key="7">
    <source>
        <dbReference type="Proteomes" id="UP001305521"/>
    </source>
</evidence>
<dbReference type="Proteomes" id="UP001305521">
    <property type="component" value="Chromosome"/>
</dbReference>
<dbReference type="SMART" id="SM00062">
    <property type="entry name" value="PBPb"/>
    <property type="match status" value="1"/>
</dbReference>
<evidence type="ECO:0000256" key="1">
    <source>
        <dbReference type="ARBA" id="ARBA00010333"/>
    </source>
</evidence>
<feature type="signal peptide" evidence="4">
    <location>
        <begin position="1"/>
        <end position="23"/>
    </location>
</feature>
<organism evidence="6 7">
    <name type="scientific">Sediminicoccus rosea</name>
    <dbReference type="NCBI Taxonomy" id="1225128"/>
    <lineage>
        <taxon>Bacteria</taxon>
        <taxon>Pseudomonadati</taxon>
        <taxon>Pseudomonadota</taxon>
        <taxon>Alphaproteobacteria</taxon>
        <taxon>Acetobacterales</taxon>
        <taxon>Roseomonadaceae</taxon>
        <taxon>Sediminicoccus</taxon>
    </lineage>
</organism>
<dbReference type="Pfam" id="PF00497">
    <property type="entry name" value="SBP_bac_3"/>
    <property type="match status" value="1"/>
</dbReference>
<feature type="chain" id="PRO_5045741554" evidence="4">
    <location>
        <begin position="24"/>
        <end position="343"/>
    </location>
</feature>
<sequence>MKLTAFAAAAAAFMVFGPVEALAGRDLDNIRQRGTLRCGVQGPSNPGFGVPDSQGRWQGFNVEICRAVAITIFNDASKVEFVPVTSQSRFPALASGEVDILSNNSTWTLTRDSNVNRFNFPAIVFYDGQSVMVPRRLNVNSARQLNGATVCVQPGTTTELNLNDFFRQHNLRFTPVVISDLDELRRAYDSGRCDVFTNDFAALAAQRTLLTRPADHVILPERISKEPLGPVIRQGDEELTNIVAWTVFALIEAEELGINQANVEQIAGSSTNPLVRRFLGVEGNMGESISAARADYARQIIRQFGNYGEIYNRHLGPQTPLGLDRGQNNIWTQGGLLYAPPAR</sequence>
<feature type="domain" description="Solute-binding protein family 3/N-terminal" evidence="5">
    <location>
        <begin position="35"/>
        <end position="266"/>
    </location>
</feature>
<gene>
    <name evidence="6" type="ORF">R9Z33_11170</name>
</gene>
<keyword evidence="7" id="KW-1185">Reference proteome</keyword>